<dbReference type="SUPFAM" id="SSF52096">
    <property type="entry name" value="ClpP/crotonase"/>
    <property type="match status" value="1"/>
</dbReference>
<dbReference type="Gene3D" id="3.90.226.10">
    <property type="entry name" value="2-enoyl-CoA Hydratase, Chain A, domain 1"/>
    <property type="match status" value="1"/>
</dbReference>
<comment type="caution">
    <text evidence="13">The sequence shown here is derived from an EMBL/GenBank/DDBJ whole genome shotgun (WGS) entry which is preliminary data.</text>
</comment>
<dbReference type="InterPro" id="IPR006176">
    <property type="entry name" value="3-OHacyl-CoA_DH_NAD-bd"/>
</dbReference>
<comment type="similarity">
    <text evidence="2">In the central section; belongs to the 3-hydroxyacyl-CoA dehydrogenase family.</text>
</comment>
<dbReference type="Proteomes" id="UP001548189">
    <property type="component" value="Unassembled WGS sequence"/>
</dbReference>
<keyword evidence="3" id="KW-0276">Fatty acid metabolism</keyword>
<dbReference type="GO" id="GO:0003857">
    <property type="term" value="F:(3S)-3-hydroxyacyl-CoA dehydrogenase (NAD+) activity"/>
    <property type="evidence" value="ECO:0007669"/>
    <property type="project" value="UniProtKB-EC"/>
</dbReference>
<evidence type="ECO:0000256" key="9">
    <source>
        <dbReference type="ARBA" id="ARBA00023268"/>
    </source>
</evidence>
<evidence type="ECO:0000256" key="10">
    <source>
        <dbReference type="ARBA" id="ARBA00049556"/>
    </source>
</evidence>
<dbReference type="PANTHER" id="PTHR43612">
    <property type="entry name" value="TRIFUNCTIONAL ENZYME SUBUNIT ALPHA"/>
    <property type="match status" value="1"/>
</dbReference>
<name>A0ABV2BR12_9GAMM</name>
<keyword evidence="5 13" id="KW-0560">Oxidoreductase</keyword>
<dbReference type="Pfam" id="PF02737">
    <property type="entry name" value="3HCDH_N"/>
    <property type="match status" value="1"/>
</dbReference>
<dbReference type="GO" id="GO:0008692">
    <property type="term" value="F:3-hydroxybutyryl-CoA epimerase activity"/>
    <property type="evidence" value="ECO:0007669"/>
    <property type="project" value="UniProtKB-EC"/>
</dbReference>
<dbReference type="InterPro" id="IPR036291">
    <property type="entry name" value="NAD(P)-bd_dom_sf"/>
</dbReference>
<dbReference type="SUPFAM" id="SSF48179">
    <property type="entry name" value="6-phosphogluconate dehydrogenase C-terminal domain-like"/>
    <property type="match status" value="2"/>
</dbReference>
<dbReference type="EC" id="1.1.1.35" evidence="13"/>
<dbReference type="InterPro" id="IPR029045">
    <property type="entry name" value="ClpP/crotonase-like_dom_sf"/>
</dbReference>
<dbReference type="CDD" id="cd06558">
    <property type="entry name" value="crotonase-like"/>
    <property type="match status" value="1"/>
</dbReference>
<evidence type="ECO:0000256" key="1">
    <source>
        <dbReference type="ARBA" id="ARBA00005005"/>
    </source>
</evidence>
<dbReference type="RefSeq" id="WP_353873933.1">
    <property type="nucleotide sequence ID" value="NZ_JBEVCJ010000003.1"/>
</dbReference>
<dbReference type="InterPro" id="IPR008927">
    <property type="entry name" value="6-PGluconate_DH-like_C_sf"/>
</dbReference>
<evidence type="ECO:0000313" key="14">
    <source>
        <dbReference type="Proteomes" id="UP001548189"/>
    </source>
</evidence>
<dbReference type="EMBL" id="JBEVCJ010000003">
    <property type="protein sequence ID" value="MET1254375.1"/>
    <property type="molecule type" value="Genomic_DNA"/>
</dbReference>
<evidence type="ECO:0000256" key="6">
    <source>
        <dbReference type="ARBA" id="ARBA00023027"/>
    </source>
</evidence>
<keyword evidence="6" id="KW-0520">NAD</keyword>
<dbReference type="NCBIfam" id="NF008363">
    <property type="entry name" value="PRK11154.1"/>
    <property type="match status" value="1"/>
</dbReference>
<evidence type="ECO:0000256" key="5">
    <source>
        <dbReference type="ARBA" id="ARBA00023002"/>
    </source>
</evidence>
<protein>
    <submittedName>
        <fullName evidence="13">Fatty acid oxidation complex subunit alpha FadJ</fullName>
        <ecNumber evidence="13">1.1.1.35</ecNumber>
        <ecNumber evidence="13">4.2.1.17</ecNumber>
        <ecNumber evidence="13">5.1.2.3</ecNumber>
    </submittedName>
</protein>
<evidence type="ECO:0000256" key="7">
    <source>
        <dbReference type="ARBA" id="ARBA00023098"/>
    </source>
</evidence>
<comment type="pathway">
    <text evidence="1">Lipid metabolism; fatty acid beta-oxidation.</text>
</comment>
<keyword evidence="4" id="KW-0442">Lipid degradation</keyword>
<keyword evidence="13" id="KW-0413">Isomerase</keyword>
<dbReference type="InterPro" id="IPR050136">
    <property type="entry name" value="FA_oxidation_alpha_subunit"/>
</dbReference>
<keyword evidence="9" id="KW-0511">Multifunctional enzyme</keyword>
<keyword evidence="7" id="KW-0443">Lipid metabolism</keyword>
<feature type="domain" description="3-hydroxyacyl-CoA dehydrogenase C-terminal" evidence="11">
    <location>
        <begin position="513"/>
        <end position="606"/>
    </location>
</feature>
<evidence type="ECO:0000256" key="2">
    <source>
        <dbReference type="ARBA" id="ARBA00007005"/>
    </source>
</evidence>
<evidence type="ECO:0000313" key="13">
    <source>
        <dbReference type="EMBL" id="MET1254375.1"/>
    </source>
</evidence>
<accession>A0ABV2BR12</accession>
<dbReference type="Gene3D" id="3.40.50.720">
    <property type="entry name" value="NAD(P)-binding Rossmann-like Domain"/>
    <property type="match status" value="1"/>
</dbReference>
<dbReference type="Pfam" id="PF00378">
    <property type="entry name" value="ECH_1"/>
    <property type="match status" value="1"/>
</dbReference>
<dbReference type="InterPro" id="IPR006108">
    <property type="entry name" value="3HC_DH_C"/>
</dbReference>
<dbReference type="GO" id="GO:0004300">
    <property type="term" value="F:enoyl-CoA hydratase activity"/>
    <property type="evidence" value="ECO:0007669"/>
    <property type="project" value="UniProtKB-EC"/>
</dbReference>
<organism evidence="13 14">
    <name type="scientific">Aliikangiella maris</name>
    <dbReference type="NCBI Taxonomy" id="3162458"/>
    <lineage>
        <taxon>Bacteria</taxon>
        <taxon>Pseudomonadati</taxon>
        <taxon>Pseudomonadota</taxon>
        <taxon>Gammaproteobacteria</taxon>
        <taxon>Oceanospirillales</taxon>
        <taxon>Pleioneaceae</taxon>
        <taxon>Aliikangiella</taxon>
    </lineage>
</organism>
<evidence type="ECO:0000256" key="8">
    <source>
        <dbReference type="ARBA" id="ARBA00023239"/>
    </source>
</evidence>
<evidence type="ECO:0000256" key="4">
    <source>
        <dbReference type="ARBA" id="ARBA00022963"/>
    </source>
</evidence>
<reference evidence="13 14" key="1">
    <citation type="submission" date="2024-06" db="EMBL/GenBank/DDBJ databases">
        <authorList>
            <person name="Li F."/>
        </authorList>
    </citation>
    <scope>NUCLEOTIDE SEQUENCE [LARGE SCALE GENOMIC DNA]</scope>
    <source>
        <strain evidence="13 14">GXAS 311</strain>
    </source>
</reference>
<dbReference type="SUPFAM" id="SSF51735">
    <property type="entry name" value="NAD(P)-binding Rossmann-fold domains"/>
    <property type="match status" value="1"/>
</dbReference>
<dbReference type="Pfam" id="PF00725">
    <property type="entry name" value="3HCDH"/>
    <property type="match status" value="1"/>
</dbReference>
<comment type="catalytic activity">
    <reaction evidence="10">
        <text>a (3S)-3-hydroxyacyl-CoA + NAD(+) = a 3-oxoacyl-CoA + NADH + H(+)</text>
        <dbReference type="Rhea" id="RHEA:22432"/>
        <dbReference type="ChEBI" id="CHEBI:15378"/>
        <dbReference type="ChEBI" id="CHEBI:57318"/>
        <dbReference type="ChEBI" id="CHEBI:57540"/>
        <dbReference type="ChEBI" id="CHEBI:57945"/>
        <dbReference type="ChEBI" id="CHEBI:90726"/>
        <dbReference type="EC" id="1.1.1.35"/>
    </reaction>
</comment>
<proteinExistence type="inferred from homology"/>
<dbReference type="EC" id="5.1.2.3" evidence="13"/>
<evidence type="ECO:0000259" key="12">
    <source>
        <dbReference type="Pfam" id="PF02737"/>
    </source>
</evidence>
<sequence>MKNIEQSVFHFTVENQIGWVTIDVQGDSQNTLKASFVDAFNQILDEIENHNAISALIVMSGKPDNFISGADISMLKQIQTAEQASELAQQGQQIFNRLENLKMPVVAAINGACLGGGLELALACSHRIATDEKSTRLGLPEVQLGLLPGSGGTQRLPRLIGIAQALTLMLTGKQLVARQAKKVGLVDEVVPLTHLKQAAVRCAQMHMGKVRRKASELENNFAKKGWLNQAKWQQLILESHQYGRDLIFNKALQNAEQKTRGNYPAPDKIIRSVKQGLEKGFAAGLALEAELFGQLVVSKEAKQLINIFFATTALKKETGAPEGIVPTKVERLGVLGGGLMGAGVAYVSIEKAFNRVRLKDTSEAGINHALKYCWNIYRQRVKRKHITISEASRRFARLSGTTQYRGFKTVDLVIEAVFEDLNLKQQMVCEIEKECHSEVIFATNTSSIPIADIASASKHPERVIGMHYFSPVEKMPLLEIVVTEKTSPQVIATCVALGKAQGKTVIVVNDGAGFYTSRILAPFINEAGYLLVDGVAIDQIDNALQNAGFPVGPLTLLDEVGIDVGSKIAPILVEKLGQRFAPPEVFSKLIDDNRKGKKNNRGFYQYQSTSPILKWVSRQSNKQVDSSVYPLLGINVNRLNHSIDEQEIAQRCLLQMVNEAVYCLQENIINSPRDGDIGAIFGLGFPPFLGGPFRYVDSQGAGKIVEQLRLLQNCLGDRFKPAEQLVKMAENNETFY</sequence>
<dbReference type="PANTHER" id="PTHR43612:SF3">
    <property type="entry name" value="TRIFUNCTIONAL ENZYME SUBUNIT ALPHA, MITOCHONDRIAL"/>
    <property type="match status" value="1"/>
</dbReference>
<dbReference type="EC" id="4.2.1.17" evidence="13"/>
<evidence type="ECO:0000259" key="11">
    <source>
        <dbReference type="Pfam" id="PF00725"/>
    </source>
</evidence>
<keyword evidence="14" id="KW-1185">Reference proteome</keyword>
<gene>
    <name evidence="13" type="primary">fadJ</name>
    <name evidence="13" type="ORF">ABVT43_04480</name>
</gene>
<feature type="domain" description="3-hydroxyacyl-CoA dehydrogenase NAD binding" evidence="12">
    <location>
        <begin position="332"/>
        <end position="510"/>
    </location>
</feature>
<evidence type="ECO:0000256" key="3">
    <source>
        <dbReference type="ARBA" id="ARBA00022832"/>
    </source>
</evidence>
<dbReference type="InterPro" id="IPR001753">
    <property type="entry name" value="Enoyl-CoA_hydra/iso"/>
</dbReference>
<dbReference type="Gene3D" id="1.10.1040.50">
    <property type="match status" value="1"/>
</dbReference>
<keyword evidence="8 13" id="KW-0456">Lyase</keyword>